<organism evidence="2 3">
    <name type="scientific">Halomicrobium mukohataei</name>
    <dbReference type="NCBI Taxonomy" id="57705"/>
    <lineage>
        <taxon>Archaea</taxon>
        <taxon>Methanobacteriati</taxon>
        <taxon>Methanobacteriota</taxon>
        <taxon>Stenosarchaea group</taxon>
        <taxon>Halobacteria</taxon>
        <taxon>Halobacteriales</taxon>
        <taxon>Haloarculaceae</taxon>
        <taxon>Halomicrobium</taxon>
    </lineage>
</organism>
<gene>
    <name evidence="2" type="ORF">E5139_08425</name>
</gene>
<dbReference type="PANTHER" id="PTHR13696:SF99">
    <property type="entry name" value="COBYRINIC ACID AC-DIAMIDE SYNTHASE"/>
    <property type="match status" value="1"/>
</dbReference>
<evidence type="ECO:0000313" key="2">
    <source>
        <dbReference type="EMBL" id="QCD65654.1"/>
    </source>
</evidence>
<dbReference type="GeneID" id="42178955"/>
<feature type="domain" description="AAA" evidence="1">
    <location>
        <begin position="5"/>
        <end position="142"/>
    </location>
</feature>
<proteinExistence type="predicted"/>
<dbReference type="RefSeq" id="WP_015762022.1">
    <property type="nucleotide sequence ID" value="NZ_CP039375.1"/>
</dbReference>
<name>A0A4D6KCE9_9EURY</name>
<dbReference type="Gene3D" id="3.40.50.300">
    <property type="entry name" value="P-loop containing nucleotide triphosphate hydrolases"/>
    <property type="match status" value="1"/>
</dbReference>
<sequence length="237" mass="24839">MADTLAFVGVAGGVGTTRTVVETAATLARDGNSVAVLDAALDTQGLSTYVEGRLDPDLTAVLVDETGFSEAAVPGWPELDGEVALYPAHAPFERLARAKTVDAAQRLETCIDHAAGRYDHVLLDVPPIADNQAVAAVRGADRRALVAPATRRGNDHLPRMRGRLVDLGFDADAVVGTFADGEAALSADYELPTAERGATEPTAIDPDTEFAPAVAAMTEALCRCSLDLDFPEEGLLR</sequence>
<reference evidence="2 3" key="2">
    <citation type="submission" date="2019-04" db="EMBL/GenBank/DDBJ databases">
        <authorList>
            <person name="Yang S."/>
            <person name="Wei W."/>
        </authorList>
    </citation>
    <scope>NUCLEOTIDE SEQUENCE [LARGE SCALE GENOMIC DNA]</scope>
    <source>
        <strain evidence="3">ZP60</strain>
    </source>
</reference>
<dbReference type="InterPro" id="IPR025669">
    <property type="entry name" value="AAA_dom"/>
</dbReference>
<dbReference type="SMR" id="A0A4D6KCE9"/>
<accession>A0A4D6KCE9</accession>
<dbReference type="OMA" id="FEWDIDA"/>
<dbReference type="InterPro" id="IPR027417">
    <property type="entry name" value="P-loop_NTPase"/>
</dbReference>
<reference evidence="2 3" key="1">
    <citation type="submission" date="2019-04" db="EMBL/GenBank/DDBJ databases">
        <title>Complete genome sequence of Arthrobacter sp. ZXY-2 associated with effective atrazine degradation and salt adaptation.</title>
        <authorList>
            <person name="Zhao X."/>
        </authorList>
    </citation>
    <scope>NUCLEOTIDE SEQUENCE [LARGE SCALE GENOMIC DNA]</scope>
    <source>
        <strain evidence="3">ZP60</strain>
    </source>
</reference>
<dbReference type="SUPFAM" id="SSF52540">
    <property type="entry name" value="P-loop containing nucleoside triphosphate hydrolases"/>
    <property type="match status" value="1"/>
</dbReference>
<evidence type="ECO:0000259" key="1">
    <source>
        <dbReference type="Pfam" id="PF13614"/>
    </source>
</evidence>
<dbReference type="InterPro" id="IPR050678">
    <property type="entry name" value="DNA_Partitioning_ATPase"/>
</dbReference>
<dbReference type="Pfam" id="PF13614">
    <property type="entry name" value="AAA_31"/>
    <property type="match status" value="1"/>
</dbReference>
<protein>
    <submittedName>
        <fullName evidence="2">ParA family protein</fullName>
    </submittedName>
</protein>
<dbReference type="AlphaFoldDB" id="A0A4D6KCE9"/>
<dbReference type="PANTHER" id="PTHR13696">
    <property type="entry name" value="P-LOOP CONTAINING NUCLEOSIDE TRIPHOSPHATE HYDROLASE"/>
    <property type="match status" value="1"/>
</dbReference>
<evidence type="ECO:0000313" key="3">
    <source>
        <dbReference type="Proteomes" id="UP000297053"/>
    </source>
</evidence>
<dbReference type="EMBL" id="CP039375">
    <property type="protein sequence ID" value="QCD65654.1"/>
    <property type="molecule type" value="Genomic_DNA"/>
</dbReference>
<dbReference type="Proteomes" id="UP000297053">
    <property type="component" value="Chromosome"/>
</dbReference>
<dbReference type="KEGG" id="halz:E5139_08425"/>